<reference evidence="1 2" key="1">
    <citation type="submission" date="2018-04" db="EMBL/GenBank/DDBJ databases">
        <title>Thalassorhabdus spongiae gen. nov., sp. nov., isolated from a marine sponge in South-West Iceland.</title>
        <authorList>
            <person name="Knobloch S."/>
            <person name="Daussin A."/>
            <person name="Johannsson R."/>
            <person name="Marteinsson V.T."/>
        </authorList>
    </citation>
    <scope>NUCLEOTIDE SEQUENCE [LARGE SCALE GENOMIC DNA]</scope>
    <source>
        <strain evidence="1 2">Hp12</strain>
    </source>
</reference>
<dbReference type="OrthoDB" id="1014181at2"/>
<protein>
    <submittedName>
        <fullName evidence="1">Uncharacterized protein</fullName>
    </submittedName>
</protein>
<dbReference type="Proteomes" id="UP000244906">
    <property type="component" value="Unassembled WGS sequence"/>
</dbReference>
<dbReference type="EMBL" id="QDDL01000010">
    <property type="protein sequence ID" value="PVZ65481.1"/>
    <property type="molecule type" value="Genomic_DNA"/>
</dbReference>
<dbReference type="AlphaFoldDB" id="A0A2V1GRT9"/>
<accession>A0A2V1GRT9</accession>
<evidence type="ECO:0000313" key="2">
    <source>
        <dbReference type="Proteomes" id="UP000244906"/>
    </source>
</evidence>
<gene>
    <name evidence="1" type="ORF">DC094_18560</name>
</gene>
<proteinExistence type="predicted"/>
<evidence type="ECO:0000313" key="1">
    <source>
        <dbReference type="EMBL" id="PVZ65481.1"/>
    </source>
</evidence>
<name>A0A2V1GRT9_9GAMM</name>
<organism evidence="1 2">
    <name type="scientific">Pelagibaculum spongiae</name>
    <dbReference type="NCBI Taxonomy" id="2080658"/>
    <lineage>
        <taxon>Bacteria</taxon>
        <taxon>Pseudomonadati</taxon>
        <taxon>Pseudomonadota</taxon>
        <taxon>Gammaproteobacteria</taxon>
        <taxon>Oceanospirillales</taxon>
        <taxon>Pelagibaculum</taxon>
    </lineage>
</organism>
<dbReference type="RefSeq" id="WP_116688616.1">
    <property type="nucleotide sequence ID" value="NZ_CAWNYD010000010.1"/>
</dbReference>
<keyword evidence="2" id="KW-1185">Reference proteome</keyword>
<comment type="caution">
    <text evidence="1">The sequence shown here is derived from an EMBL/GenBank/DDBJ whole genome shotgun (WGS) entry which is preliminary data.</text>
</comment>
<sequence>MLIQAILNKCHKFKSSVYRNARMLEKGVRQIIEVDIVPRANSKPVCSDCNRSAARDIRRFEFIPIWFFSVFFCYQMRRVNCRQCGIKSWANYSPKNIGSAEI</sequence>